<feature type="transmembrane region" description="Helical" evidence="2">
    <location>
        <begin position="177"/>
        <end position="198"/>
    </location>
</feature>
<gene>
    <name evidence="3" type="ORF">QR680_016887</name>
</gene>
<keyword evidence="4" id="KW-1185">Reference proteome</keyword>
<dbReference type="Proteomes" id="UP001175271">
    <property type="component" value="Unassembled WGS sequence"/>
</dbReference>
<dbReference type="AlphaFoldDB" id="A0AA39LN63"/>
<keyword evidence="2" id="KW-0472">Membrane</keyword>
<feature type="transmembrane region" description="Helical" evidence="2">
    <location>
        <begin position="20"/>
        <end position="46"/>
    </location>
</feature>
<feature type="transmembrane region" description="Helical" evidence="2">
    <location>
        <begin position="259"/>
        <end position="284"/>
    </location>
</feature>
<dbReference type="EMBL" id="JAUCMV010000004">
    <property type="protein sequence ID" value="KAK0403383.1"/>
    <property type="molecule type" value="Genomic_DNA"/>
</dbReference>
<evidence type="ECO:0000313" key="4">
    <source>
        <dbReference type="Proteomes" id="UP001175271"/>
    </source>
</evidence>
<feature type="transmembrane region" description="Helical" evidence="2">
    <location>
        <begin position="58"/>
        <end position="83"/>
    </location>
</feature>
<protein>
    <recommendedName>
        <fullName evidence="5">G-protein coupled receptors family 1 profile domain-containing protein</fullName>
    </recommendedName>
</protein>
<dbReference type="GO" id="GO:0016020">
    <property type="term" value="C:membrane"/>
    <property type="evidence" value="ECO:0007669"/>
    <property type="project" value="InterPro"/>
</dbReference>
<name>A0AA39LN63_9BILA</name>
<organism evidence="3 4">
    <name type="scientific">Steinernema hermaphroditum</name>
    <dbReference type="NCBI Taxonomy" id="289476"/>
    <lineage>
        <taxon>Eukaryota</taxon>
        <taxon>Metazoa</taxon>
        <taxon>Ecdysozoa</taxon>
        <taxon>Nematoda</taxon>
        <taxon>Chromadorea</taxon>
        <taxon>Rhabditida</taxon>
        <taxon>Tylenchina</taxon>
        <taxon>Panagrolaimomorpha</taxon>
        <taxon>Strongyloidoidea</taxon>
        <taxon>Steinernematidae</taxon>
        <taxon>Steinernema</taxon>
    </lineage>
</organism>
<sequence>MGVNSSGAPLSDLKAVGVIYVSYVIYFEILLHLCSPLVNGYFLFLLRRPFFHLNLRILLGQFSVTLTLLSLIRLILVFNNFFGGFVGKVPLHIINFLNESCKYGTMDITVLFATERIFATYRAEKYEKMKGTLWMVLSLGAMWMVNPIMAYYIYRNLRQKQKTYSGVLTATKENDRVVIILTVLVLANIVGLAVFFFVRKYNQKRWDTEVKQKLSHRYQIVENIRTAKQLLIVLLLSFLLSGFFYVAMMYMLFTDDGRMPGIILLQLFEILAALLANIIPLFFVRTHPRMWSVVKRQFLRRVKKVNSAKEKRPKAIRRSESVVMGETEMYFKHLKNVWN</sequence>
<dbReference type="Pfam" id="PF03125">
    <property type="entry name" value="Sre"/>
    <property type="match status" value="1"/>
</dbReference>
<dbReference type="InterPro" id="IPR004151">
    <property type="entry name" value="7TM_GPCR_serpentine_rcpt_Sre"/>
</dbReference>
<reference evidence="3" key="1">
    <citation type="submission" date="2023-06" db="EMBL/GenBank/DDBJ databases">
        <title>Genomic analysis of the entomopathogenic nematode Steinernema hermaphroditum.</title>
        <authorList>
            <person name="Schwarz E.M."/>
            <person name="Heppert J.K."/>
            <person name="Baniya A."/>
            <person name="Schwartz H.T."/>
            <person name="Tan C.-H."/>
            <person name="Antoshechkin I."/>
            <person name="Sternberg P.W."/>
            <person name="Goodrich-Blair H."/>
            <person name="Dillman A.R."/>
        </authorList>
    </citation>
    <scope>NUCLEOTIDE SEQUENCE</scope>
    <source>
        <strain evidence="3">PS9179</strain>
        <tissue evidence="3">Whole animal</tissue>
    </source>
</reference>
<comment type="caution">
    <text evidence="3">The sequence shown here is derived from an EMBL/GenBank/DDBJ whole genome shotgun (WGS) entry which is preliminary data.</text>
</comment>
<evidence type="ECO:0008006" key="5">
    <source>
        <dbReference type="Google" id="ProtNLM"/>
    </source>
</evidence>
<accession>A0AA39LN63</accession>
<dbReference type="PANTHER" id="PTHR47521:SF7">
    <property type="entry name" value="SERPENTINE RECEPTOR CLASS EPSILON-6"/>
    <property type="match status" value="1"/>
</dbReference>
<evidence type="ECO:0000256" key="2">
    <source>
        <dbReference type="SAM" id="Phobius"/>
    </source>
</evidence>
<keyword evidence="2" id="KW-0812">Transmembrane</keyword>
<comment type="similarity">
    <text evidence="1">Belongs to the nematode receptor-like protein sre family.</text>
</comment>
<feature type="transmembrane region" description="Helical" evidence="2">
    <location>
        <begin position="230"/>
        <end position="253"/>
    </location>
</feature>
<dbReference type="SUPFAM" id="SSF81321">
    <property type="entry name" value="Family A G protein-coupled receptor-like"/>
    <property type="match status" value="1"/>
</dbReference>
<keyword evidence="2" id="KW-1133">Transmembrane helix</keyword>
<dbReference type="GO" id="GO:0007606">
    <property type="term" value="P:sensory perception of chemical stimulus"/>
    <property type="evidence" value="ECO:0007669"/>
    <property type="project" value="InterPro"/>
</dbReference>
<dbReference type="PANTHER" id="PTHR47521">
    <property type="entry name" value="SERPENTINE RECEPTOR, CLASS E (EPSILON)-RELATED"/>
    <property type="match status" value="1"/>
</dbReference>
<dbReference type="InterPro" id="IPR052860">
    <property type="entry name" value="NRL-GPCR1"/>
</dbReference>
<evidence type="ECO:0000256" key="1">
    <source>
        <dbReference type="ARBA" id="ARBA00006803"/>
    </source>
</evidence>
<feature type="transmembrane region" description="Helical" evidence="2">
    <location>
        <begin position="133"/>
        <end position="154"/>
    </location>
</feature>
<dbReference type="Gene3D" id="1.20.1070.10">
    <property type="entry name" value="Rhodopsin 7-helix transmembrane proteins"/>
    <property type="match status" value="1"/>
</dbReference>
<evidence type="ECO:0000313" key="3">
    <source>
        <dbReference type="EMBL" id="KAK0403383.1"/>
    </source>
</evidence>
<proteinExistence type="inferred from homology"/>